<proteinExistence type="predicted"/>
<dbReference type="EMBL" id="VUNS01000063">
    <property type="protein sequence ID" value="MST99814.1"/>
    <property type="molecule type" value="Genomic_DNA"/>
</dbReference>
<dbReference type="RefSeq" id="WP_154420966.1">
    <property type="nucleotide sequence ID" value="NZ_VUNS01000063.1"/>
</dbReference>
<evidence type="ECO:0000313" key="1">
    <source>
        <dbReference type="EMBL" id="MST99814.1"/>
    </source>
</evidence>
<accession>A0A844GA51</accession>
<name>A0A844GA51_9BACT</name>
<gene>
    <name evidence="1" type="ORF">FYJ85_22555</name>
</gene>
<sequence length="71" mass="8124">MTLRELAALADARGRFEWEQTASLMALIVNLMRDPKKNKAVKAEDFNPYTVKEKAFLKAPLSVLRDVFVKK</sequence>
<dbReference type="AlphaFoldDB" id="A0A844GA51"/>
<protein>
    <submittedName>
        <fullName evidence="1">Uncharacterized protein</fullName>
    </submittedName>
</protein>
<evidence type="ECO:0000313" key="2">
    <source>
        <dbReference type="Proteomes" id="UP000435649"/>
    </source>
</evidence>
<organism evidence="1 2">
    <name type="scientific">Victivallis lenta</name>
    <dbReference type="NCBI Taxonomy" id="2606640"/>
    <lineage>
        <taxon>Bacteria</taxon>
        <taxon>Pseudomonadati</taxon>
        <taxon>Lentisphaerota</taxon>
        <taxon>Lentisphaeria</taxon>
        <taxon>Victivallales</taxon>
        <taxon>Victivallaceae</taxon>
        <taxon>Victivallis</taxon>
    </lineage>
</organism>
<reference evidence="1 2" key="1">
    <citation type="submission" date="2019-08" db="EMBL/GenBank/DDBJ databases">
        <title>In-depth cultivation of the pig gut microbiome towards novel bacterial diversity and tailored functional studies.</title>
        <authorList>
            <person name="Wylensek D."/>
            <person name="Hitch T.C.A."/>
            <person name="Clavel T."/>
        </authorList>
    </citation>
    <scope>NUCLEOTIDE SEQUENCE [LARGE SCALE GENOMIC DNA]</scope>
    <source>
        <strain evidence="1 2">BBE-744-WT-12</strain>
    </source>
</reference>
<keyword evidence="2" id="KW-1185">Reference proteome</keyword>
<comment type="caution">
    <text evidence="1">The sequence shown here is derived from an EMBL/GenBank/DDBJ whole genome shotgun (WGS) entry which is preliminary data.</text>
</comment>
<dbReference type="Proteomes" id="UP000435649">
    <property type="component" value="Unassembled WGS sequence"/>
</dbReference>